<keyword evidence="9" id="KW-1185">Reference proteome</keyword>
<evidence type="ECO:0000256" key="7">
    <source>
        <dbReference type="SAM" id="Phobius"/>
    </source>
</evidence>
<evidence type="ECO:0000256" key="6">
    <source>
        <dbReference type="ARBA" id="ARBA00023180"/>
    </source>
</evidence>
<feature type="transmembrane region" description="Helical" evidence="7">
    <location>
        <begin position="149"/>
        <end position="169"/>
    </location>
</feature>
<keyword evidence="5 7" id="KW-0472">Membrane</keyword>
<protein>
    <submittedName>
        <fullName evidence="8">Uncharacterized protein</fullName>
    </submittedName>
</protein>
<dbReference type="EMBL" id="OA882427">
    <property type="protein sequence ID" value="CAD7275297.1"/>
    <property type="molecule type" value="Genomic_DNA"/>
</dbReference>
<dbReference type="EMBL" id="CAJPEX010000390">
    <property type="protein sequence ID" value="CAG0915449.1"/>
    <property type="molecule type" value="Genomic_DNA"/>
</dbReference>
<dbReference type="OrthoDB" id="10042652at2759"/>
<evidence type="ECO:0000256" key="5">
    <source>
        <dbReference type="ARBA" id="ARBA00023136"/>
    </source>
</evidence>
<organism evidence="8">
    <name type="scientific">Notodromas monacha</name>
    <dbReference type="NCBI Taxonomy" id="399045"/>
    <lineage>
        <taxon>Eukaryota</taxon>
        <taxon>Metazoa</taxon>
        <taxon>Ecdysozoa</taxon>
        <taxon>Arthropoda</taxon>
        <taxon>Crustacea</taxon>
        <taxon>Oligostraca</taxon>
        <taxon>Ostracoda</taxon>
        <taxon>Podocopa</taxon>
        <taxon>Podocopida</taxon>
        <taxon>Cypridocopina</taxon>
        <taxon>Cypridoidea</taxon>
        <taxon>Cyprididae</taxon>
        <taxon>Notodromas</taxon>
    </lineage>
</organism>
<keyword evidence="4 7" id="KW-1133">Transmembrane helix</keyword>
<dbReference type="PANTHER" id="PTHR31158">
    <property type="entry name" value="DUAL OXIDASE 2"/>
    <property type="match status" value="1"/>
</dbReference>
<proteinExistence type="inferred from homology"/>
<feature type="transmembrane region" description="Helical" evidence="7">
    <location>
        <begin position="118"/>
        <end position="137"/>
    </location>
</feature>
<accession>A0A7R9BK41</accession>
<evidence type="ECO:0000256" key="3">
    <source>
        <dbReference type="ARBA" id="ARBA00022692"/>
    </source>
</evidence>
<feature type="transmembrane region" description="Helical" evidence="7">
    <location>
        <begin position="343"/>
        <end position="362"/>
    </location>
</feature>
<dbReference type="GO" id="GO:0015031">
    <property type="term" value="P:protein transport"/>
    <property type="evidence" value="ECO:0007669"/>
    <property type="project" value="InterPro"/>
</dbReference>
<feature type="transmembrane region" description="Helical" evidence="7">
    <location>
        <begin position="189"/>
        <end position="211"/>
    </location>
</feature>
<sequence length="536" mass="60460">MGNFFGLGRDKPLPSQYGEHQTPVTHDVVLAGWITAFIIIYASFLVILPGYSGRKGLNVAMRITFDLYVGLSIILGLFGQEWEVGRITNVPTPYKPGTGKEIHADIGLHIGFLNGGRLFTLLFTGAFAAWILMNILMRMVVRRGAQFMVLTGSLMILSNIIWISTRNFTELAIPFGDSEDHILRTHFGFHFWNCLNAGVQSFLAGISLYFLDQKYPHLTTDFFEVDPLLEYEEALVRRSIRTGAKEQTDQRISEIPGDWQKQRFFAERHGIKIRNVDNKTEIIEKIQPSNHKETSHKNQVPEPPSWHPGLSHHQCYSLIIVAILYYLHGVLASRSMYMKFETWGGILPTITLSTAICFSGWARAADSMLHNSLALKVGQAPEITYVIAFSGFNKIQTQLHKQDRDTAKGGKQRGLQWADSRLFDSLADPKKKRGTQAERQQAAAFANFKAHKHSSQLGLTGLEIEQVFGSCFNRMLELHRFGPRHMVEHFPVTKGTVKEVSNLPVPHEEQRCTEAIGKVIHGHYAVSVLQLSIPCY</sequence>
<dbReference type="AlphaFoldDB" id="A0A7R9BK41"/>
<evidence type="ECO:0000313" key="9">
    <source>
        <dbReference type="Proteomes" id="UP000678499"/>
    </source>
</evidence>
<comment type="similarity">
    <text evidence="2">Belongs to the DUOXA family.</text>
</comment>
<evidence type="ECO:0000256" key="1">
    <source>
        <dbReference type="ARBA" id="ARBA00004141"/>
    </source>
</evidence>
<dbReference type="Pfam" id="PF10204">
    <property type="entry name" value="DuoxA"/>
    <property type="match status" value="2"/>
</dbReference>
<reference evidence="8" key="1">
    <citation type="submission" date="2020-11" db="EMBL/GenBank/DDBJ databases">
        <authorList>
            <person name="Tran Van P."/>
        </authorList>
    </citation>
    <scope>NUCLEOTIDE SEQUENCE</scope>
</reference>
<feature type="transmembrane region" description="Helical" evidence="7">
    <location>
        <begin position="28"/>
        <end position="47"/>
    </location>
</feature>
<comment type="subcellular location">
    <subcellularLocation>
        <location evidence="1">Membrane</location>
        <topology evidence="1">Multi-pass membrane protein</topology>
    </subcellularLocation>
</comment>
<evidence type="ECO:0000256" key="4">
    <source>
        <dbReference type="ARBA" id="ARBA00022989"/>
    </source>
</evidence>
<feature type="transmembrane region" description="Helical" evidence="7">
    <location>
        <begin position="59"/>
        <end position="78"/>
    </location>
</feature>
<dbReference type="PANTHER" id="PTHR31158:SF1">
    <property type="entry name" value="DOXA1 FACTOR-RELATED"/>
    <property type="match status" value="1"/>
</dbReference>
<keyword evidence="3 7" id="KW-0812">Transmembrane</keyword>
<keyword evidence="6" id="KW-0325">Glycoprotein</keyword>
<evidence type="ECO:0000256" key="2">
    <source>
        <dbReference type="ARBA" id="ARBA00009816"/>
    </source>
</evidence>
<dbReference type="InterPro" id="IPR018469">
    <property type="entry name" value="Dual_oxidase_maturation_fac"/>
</dbReference>
<evidence type="ECO:0000313" key="8">
    <source>
        <dbReference type="EMBL" id="CAD7275297.1"/>
    </source>
</evidence>
<name>A0A7R9BK41_9CRUS</name>
<gene>
    <name evidence="8" type="ORF">NMOB1V02_LOCUS3096</name>
</gene>
<dbReference type="GO" id="GO:0005789">
    <property type="term" value="C:endoplasmic reticulum membrane"/>
    <property type="evidence" value="ECO:0007669"/>
    <property type="project" value="InterPro"/>
</dbReference>
<dbReference type="Proteomes" id="UP000678499">
    <property type="component" value="Unassembled WGS sequence"/>
</dbReference>